<dbReference type="AlphaFoldDB" id="A0A6C0DEK8"/>
<dbReference type="EMBL" id="MN739578">
    <property type="protein sequence ID" value="QHT14015.1"/>
    <property type="molecule type" value="Genomic_DNA"/>
</dbReference>
<accession>A0A6C0DEK8</accession>
<protein>
    <submittedName>
        <fullName evidence="1">Uncharacterized protein</fullName>
    </submittedName>
</protein>
<evidence type="ECO:0000313" key="1">
    <source>
        <dbReference type="EMBL" id="QHT14015.1"/>
    </source>
</evidence>
<reference evidence="1" key="1">
    <citation type="journal article" date="2020" name="Nature">
        <title>Giant virus diversity and host interactions through global metagenomics.</title>
        <authorList>
            <person name="Schulz F."/>
            <person name="Roux S."/>
            <person name="Paez-Espino D."/>
            <person name="Jungbluth S."/>
            <person name="Walsh D.A."/>
            <person name="Denef V.J."/>
            <person name="McMahon K.D."/>
            <person name="Konstantinidis K.T."/>
            <person name="Eloe-Fadrosh E.A."/>
            <person name="Kyrpides N.C."/>
            <person name="Woyke T."/>
        </authorList>
    </citation>
    <scope>NUCLEOTIDE SEQUENCE</scope>
    <source>
        <strain evidence="1">GVMAG-M-3300023174-134</strain>
    </source>
</reference>
<dbReference type="InterPro" id="IPR013325">
    <property type="entry name" value="RNA_pol_sigma_r2"/>
</dbReference>
<dbReference type="SUPFAM" id="SSF88946">
    <property type="entry name" value="Sigma2 domain of RNA polymerase sigma factors"/>
    <property type="match status" value="1"/>
</dbReference>
<dbReference type="GO" id="GO:0003700">
    <property type="term" value="F:DNA-binding transcription factor activity"/>
    <property type="evidence" value="ECO:0007669"/>
    <property type="project" value="InterPro"/>
</dbReference>
<organism evidence="1">
    <name type="scientific">viral metagenome</name>
    <dbReference type="NCBI Taxonomy" id="1070528"/>
    <lineage>
        <taxon>unclassified sequences</taxon>
        <taxon>metagenomes</taxon>
        <taxon>organismal metagenomes</taxon>
    </lineage>
</organism>
<sequence>MFLIIFITLFVLSNGAYLNKLSQHRIKYIIQHPATTPEMREKINYVLFDSYKEWATSKAIHFKRFHKQKCNHIKNDEMASYALFGLYQGIERYNGNDTFITYVESYIKNELQKGMSKLIPINALPKTIFKKKKTTEENNKLYNIYLKPTYIGFDNYLMENTIYNSIYSHKNKWLNDEHELLFKIRIWKKIRELPPFQMRIMYYKYSNDFEMLRSNIVIAEIMDCSIETVRIHLLDIKTKLLPVVHTKIVEYS</sequence>
<proteinExistence type="predicted"/>
<name>A0A6C0DEK8_9ZZZZ</name>
<dbReference type="InterPro" id="IPR013324">
    <property type="entry name" value="RNA_pol_sigma_r3/r4-like"/>
</dbReference>
<dbReference type="GO" id="GO:0006352">
    <property type="term" value="P:DNA-templated transcription initiation"/>
    <property type="evidence" value="ECO:0007669"/>
    <property type="project" value="InterPro"/>
</dbReference>
<dbReference type="SUPFAM" id="SSF88659">
    <property type="entry name" value="Sigma3 and sigma4 domains of RNA polymerase sigma factors"/>
    <property type="match status" value="1"/>
</dbReference>